<evidence type="ECO:0000256" key="1">
    <source>
        <dbReference type="SAM" id="SignalP"/>
    </source>
</evidence>
<dbReference type="Proteomes" id="UP001165121">
    <property type="component" value="Unassembled WGS sequence"/>
</dbReference>
<feature type="chain" id="PRO_5040942761" evidence="1">
    <location>
        <begin position="19"/>
        <end position="99"/>
    </location>
</feature>
<reference evidence="2" key="1">
    <citation type="submission" date="2023-04" db="EMBL/GenBank/DDBJ databases">
        <title>Phytophthora fragariaefolia NBRC 109709.</title>
        <authorList>
            <person name="Ichikawa N."/>
            <person name="Sato H."/>
            <person name="Tonouchi N."/>
        </authorList>
    </citation>
    <scope>NUCLEOTIDE SEQUENCE</scope>
    <source>
        <strain evidence="2">NBRC 109709</strain>
    </source>
</reference>
<keyword evidence="1" id="KW-0732">Signal</keyword>
<name>A0A9W6XDF4_9STRA</name>
<feature type="signal peptide" evidence="1">
    <location>
        <begin position="1"/>
        <end position="18"/>
    </location>
</feature>
<gene>
    <name evidence="2" type="ORF">Pfra01_000987100</name>
</gene>
<organism evidence="2 3">
    <name type="scientific">Phytophthora fragariaefolia</name>
    <dbReference type="NCBI Taxonomy" id="1490495"/>
    <lineage>
        <taxon>Eukaryota</taxon>
        <taxon>Sar</taxon>
        <taxon>Stramenopiles</taxon>
        <taxon>Oomycota</taxon>
        <taxon>Peronosporomycetes</taxon>
        <taxon>Peronosporales</taxon>
        <taxon>Peronosporaceae</taxon>
        <taxon>Phytophthora</taxon>
    </lineage>
</organism>
<dbReference type="EMBL" id="BSXT01000933">
    <property type="protein sequence ID" value="GMF36339.1"/>
    <property type="molecule type" value="Genomic_DNA"/>
</dbReference>
<evidence type="ECO:0000313" key="3">
    <source>
        <dbReference type="Proteomes" id="UP001165121"/>
    </source>
</evidence>
<protein>
    <submittedName>
        <fullName evidence="2">Unnamed protein product</fullName>
    </submittedName>
</protein>
<sequence>MGRLLLCLIWLADQRCQAFEQALDQLLISLSFRLNSTSASNDSAIIPVSLRRRISALVADSLFDPAAGDDTIPWSSPRMFGRRTRITVSLVRNVCRSFL</sequence>
<accession>A0A9W6XDF4</accession>
<evidence type="ECO:0000313" key="2">
    <source>
        <dbReference type="EMBL" id="GMF36339.1"/>
    </source>
</evidence>
<dbReference type="AlphaFoldDB" id="A0A9W6XDF4"/>
<comment type="caution">
    <text evidence="2">The sequence shown here is derived from an EMBL/GenBank/DDBJ whole genome shotgun (WGS) entry which is preliminary data.</text>
</comment>
<proteinExistence type="predicted"/>
<keyword evidence="3" id="KW-1185">Reference proteome</keyword>